<dbReference type="PANTHER" id="PTHR35186:SF4">
    <property type="entry name" value="PRION-INHIBITION AND PROPAGATION HELO DOMAIN-CONTAINING PROTEIN"/>
    <property type="match status" value="1"/>
</dbReference>
<dbReference type="InterPro" id="IPR056002">
    <property type="entry name" value="DUF7580"/>
</dbReference>
<dbReference type="PANTHER" id="PTHR35186">
    <property type="entry name" value="ANK_REP_REGION DOMAIN-CONTAINING PROTEIN"/>
    <property type="match status" value="1"/>
</dbReference>
<evidence type="ECO:0000259" key="1">
    <source>
        <dbReference type="Pfam" id="PF24476"/>
    </source>
</evidence>
<sequence>MAEVAGLAIGVVGVLPVIVQGVVGYRKIRTLLAQVRACSNELRTLEIDVEVQEGRFLNEWELVLHSADINDDKPKGQTVRAMIEDPNHSMWRDSELDDRLRQCLERSYDVCAKIIDNIVETLQDIQQGLGESLRKAFRRLQQSFKITFDKQWYEKKLDRLRSSNQDLGALRTQIYSFQNSRTQVNNREKRKLALPEVIKKVRDISEEAHRAICNAFSCDDRSHTDHAAAMGVKASVEDTPAGKLIFEMAIDFAAPHPLEPSVAFLLQSCYSKSVGKQSISAPPASSSGHGSLHTLVPALQRRDKHGESSKSMACQSRTFEDSVTRDCHALGLEESLNSSDIDLVNIDNACKYLQSKLGPSTPLDDISIFCNSPANRNYCFYFKQNRLWQPNSDPLLSLNKLLQDSRVEPTLDQQAKMALQMSLAVLQFHSTPWLEGTWKTSDVFVHSPSVLDSSEPLLFLRAPLSEPSPKSTLTSSRPYAENYPTTLASSYIFSMADYYGINNMTLFGLGVALIEIGHWRPLAKLRRSQDPDDILTARRLANQTTLMGKEYQYITEMCLQCNFGCSTDLGQASLQTAVYNNVVQPLQKLVKRLEAIAF</sequence>
<feature type="domain" description="DUF7580" evidence="1">
    <location>
        <begin position="200"/>
        <end position="591"/>
    </location>
</feature>
<evidence type="ECO:0000313" key="2">
    <source>
        <dbReference type="EMBL" id="RBA19695.1"/>
    </source>
</evidence>
<protein>
    <recommendedName>
        <fullName evidence="1">DUF7580 domain-containing protein</fullName>
    </recommendedName>
</protein>
<dbReference type="Gene3D" id="1.20.120.1020">
    <property type="entry name" value="Prion-inhibition and propagation, HeLo domain"/>
    <property type="match status" value="1"/>
</dbReference>
<dbReference type="InterPro" id="IPR038305">
    <property type="entry name" value="HeLo_sf"/>
</dbReference>
<accession>A0A365NFX0</accession>
<gene>
    <name evidence="2" type="ORF">FPRO05_08995</name>
</gene>
<dbReference type="Pfam" id="PF24476">
    <property type="entry name" value="DUF7580"/>
    <property type="match status" value="1"/>
</dbReference>
<dbReference type="Proteomes" id="UP000251714">
    <property type="component" value="Unassembled WGS sequence"/>
</dbReference>
<reference evidence="2 3" key="1">
    <citation type="submission" date="2017-12" db="EMBL/GenBank/DDBJ databases">
        <title>Genome sequence of the mycotoxigenic crop pathogen Fusarium proliferatum, strain ITEM 2341 from Date Palm.</title>
        <authorList>
            <person name="Almiman B.F."/>
            <person name="Shittu T.A."/>
            <person name="Muthumeenakshi S."/>
            <person name="Baroncelli R."/>
            <person name="Sreenivasaprasada S."/>
        </authorList>
    </citation>
    <scope>NUCLEOTIDE SEQUENCE [LARGE SCALE GENOMIC DNA]</scope>
    <source>
        <strain evidence="2 3">ITEM 2341</strain>
    </source>
</reference>
<dbReference type="EMBL" id="PKMI01000010">
    <property type="protein sequence ID" value="RBA19695.1"/>
    <property type="molecule type" value="Genomic_DNA"/>
</dbReference>
<organism evidence="2 3">
    <name type="scientific">Gibberella intermedia</name>
    <name type="common">Bulb rot disease fungus</name>
    <name type="synonym">Fusarium proliferatum</name>
    <dbReference type="NCBI Taxonomy" id="948311"/>
    <lineage>
        <taxon>Eukaryota</taxon>
        <taxon>Fungi</taxon>
        <taxon>Dikarya</taxon>
        <taxon>Ascomycota</taxon>
        <taxon>Pezizomycotina</taxon>
        <taxon>Sordariomycetes</taxon>
        <taxon>Hypocreomycetidae</taxon>
        <taxon>Hypocreales</taxon>
        <taxon>Nectriaceae</taxon>
        <taxon>Fusarium</taxon>
        <taxon>Fusarium fujikuroi species complex</taxon>
    </lineage>
</organism>
<comment type="caution">
    <text evidence="2">The sequence shown here is derived from an EMBL/GenBank/DDBJ whole genome shotgun (WGS) entry which is preliminary data.</text>
</comment>
<name>A0A365NFX0_GIBIN</name>
<proteinExistence type="predicted"/>
<dbReference type="AlphaFoldDB" id="A0A365NFX0"/>
<evidence type="ECO:0000313" key="3">
    <source>
        <dbReference type="Proteomes" id="UP000251714"/>
    </source>
</evidence>